<comment type="caution">
    <text evidence="2">The sequence shown here is derived from an EMBL/GenBank/DDBJ whole genome shotgun (WGS) entry which is preliminary data.</text>
</comment>
<dbReference type="Proteomes" id="UP000777002">
    <property type="component" value="Unassembled WGS sequence"/>
</dbReference>
<feature type="signal peptide" evidence="1">
    <location>
        <begin position="1"/>
        <end position="19"/>
    </location>
</feature>
<gene>
    <name evidence="2" type="ORF">H5985_08725</name>
</gene>
<name>A0ABS2GXB1_9BURK</name>
<reference evidence="2 3" key="1">
    <citation type="journal article" date="2021" name="Sci. Rep.">
        <title>The distribution of antibiotic resistance genes in chicken gut microbiota commensals.</title>
        <authorList>
            <person name="Juricova H."/>
            <person name="Matiasovicova J."/>
            <person name="Kubasova T."/>
            <person name="Cejkova D."/>
            <person name="Rychlik I."/>
        </authorList>
    </citation>
    <scope>NUCLEOTIDE SEQUENCE [LARGE SCALE GENOMIC DNA]</scope>
    <source>
        <strain evidence="2 3">An562</strain>
    </source>
</reference>
<proteinExistence type="predicted"/>
<accession>A0ABS2GXB1</accession>
<dbReference type="RefSeq" id="WP_205050934.1">
    <property type="nucleotide sequence ID" value="NZ_JACJKX010000022.1"/>
</dbReference>
<dbReference type="PROSITE" id="PS51257">
    <property type="entry name" value="PROKAR_LIPOPROTEIN"/>
    <property type="match status" value="1"/>
</dbReference>
<keyword evidence="1" id="KW-0732">Signal</keyword>
<feature type="chain" id="PRO_5047329464" description="Lipoprotein" evidence="1">
    <location>
        <begin position="20"/>
        <end position="155"/>
    </location>
</feature>
<evidence type="ECO:0000256" key="1">
    <source>
        <dbReference type="SAM" id="SignalP"/>
    </source>
</evidence>
<keyword evidence="3" id="KW-1185">Reference proteome</keyword>
<dbReference type="EMBL" id="JACJKX010000022">
    <property type="protein sequence ID" value="MBM6929347.1"/>
    <property type="molecule type" value="Genomic_DNA"/>
</dbReference>
<evidence type="ECO:0000313" key="2">
    <source>
        <dbReference type="EMBL" id="MBM6929347.1"/>
    </source>
</evidence>
<sequence>MRLSSFLLVSALALPVVLAGCSTVTPNNDWHAAGQKNLCLVDNPSVRPQVFLTLRRALMDKGLKVMRVEADDTKTIINSCPMTLRYDAVYGSSWTYSTLRYAKLELTEQGRHNNVYTVQWDERTDKPTLLDSVNDASVELRELVDRLFPGEIPWR</sequence>
<protein>
    <recommendedName>
        <fullName evidence="4">Lipoprotein</fullName>
    </recommendedName>
</protein>
<organism evidence="2 3">
    <name type="scientific">Parasutterella secunda</name>
    <dbReference type="NCBI Taxonomy" id="626947"/>
    <lineage>
        <taxon>Bacteria</taxon>
        <taxon>Pseudomonadati</taxon>
        <taxon>Pseudomonadota</taxon>
        <taxon>Betaproteobacteria</taxon>
        <taxon>Burkholderiales</taxon>
        <taxon>Sutterellaceae</taxon>
        <taxon>Parasutterella</taxon>
    </lineage>
</organism>
<evidence type="ECO:0000313" key="3">
    <source>
        <dbReference type="Proteomes" id="UP000777002"/>
    </source>
</evidence>
<evidence type="ECO:0008006" key="4">
    <source>
        <dbReference type="Google" id="ProtNLM"/>
    </source>
</evidence>